<organism evidence="7 8">
    <name type="scientific">Methanomicrobium antiquum</name>
    <dbReference type="NCBI Taxonomy" id="487686"/>
    <lineage>
        <taxon>Archaea</taxon>
        <taxon>Methanobacteriati</taxon>
        <taxon>Methanobacteriota</taxon>
        <taxon>Stenosarchaea group</taxon>
        <taxon>Methanomicrobia</taxon>
        <taxon>Methanomicrobiales</taxon>
        <taxon>Methanomicrobiaceae</taxon>
        <taxon>Methanomicrobium</taxon>
    </lineage>
</organism>
<feature type="transmembrane region" description="Helical" evidence="5">
    <location>
        <begin position="238"/>
        <end position="260"/>
    </location>
</feature>
<accession>A0AAF0JL60</accession>
<dbReference type="NCBIfam" id="TIGR00367">
    <property type="entry name" value="calcium/sodium antiporter"/>
    <property type="match status" value="1"/>
</dbReference>
<keyword evidence="4 5" id="KW-0472">Membrane</keyword>
<feature type="transmembrane region" description="Helical" evidence="5">
    <location>
        <begin position="169"/>
        <end position="197"/>
    </location>
</feature>
<dbReference type="Gene3D" id="1.20.1420.30">
    <property type="entry name" value="NCX, central ion-binding region"/>
    <property type="match status" value="2"/>
</dbReference>
<dbReference type="Proteomes" id="UP001218895">
    <property type="component" value="Chromosome"/>
</dbReference>
<evidence type="ECO:0000256" key="1">
    <source>
        <dbReference type="ARBA" id="ARBA00004141"/>
    </source>
</evidence>
<dbReference type="GO" id="GO:0005886">
    <property type="term" value="C:plasma membrane"/>
    <property type="evidence" value="ECO:0007669"/>
    <property type="project" value="TreeGrafter"/>
</dbReference>
<dbReference type="PANTHER" id="PTHR10846">
    <property type="entry name" value="SODIUM/POTASSIUM/CALCIUM EXCHANGER"/>
    <property type="match status" value="1"/>
</dbReference>
<evidence type="ECO:0000256" key="5">
    <source>
        <dbReference type="SAM" id="Phobius"/>
    </source>
</evidence>
<dbReference type="Pfam" id="PF01699">
    <property type="entry name" value="Na_Ca_ex"/>
    <property type="match status" value="2"/>
</dbReference>
<dbReference type="GeneID" id="79950553"/>
<dbReference type="EMBL" id="CP091092">
    <property type="protein sequence ID" value="WFN36294.1"/>
    <property type="molecule type" value="Genomic_DNA"/>
</dbReference>
<dbReference type="RefSeq" id="WP_278099132.1">
    <property type="nucleotide sequence ID" value="NZ_CP091092.1"/>
</dbReference>
<comment type="subcellular location">
    <subcellularLocation>
        <location evidence="1">Membrane</location>
        <topology evidence="1">Multi-pass membrane protein</topology>
    </subcellularLocation>
</comment>
<protein>
    <submittedName>
        <fullName evidence="7">Calcium/sodium antiporter</fullName>
    </submittedName>
</protein>
<feature type="transmembrane region" description="Helical" evidence="5">
    <location>
        <begin position="203"/>
        <end position="226"/>
    </location>
</feature>
<dbReference type="InterPro" id="IPR004837">
    <property type="entry name" value="NaCa_Exmemb"/>
</dbReference>
<evidence type="ECO:0000256" key="3">
    <source>
        <dbReference type="ARBA" id="ARBA00022989"/>
    </source>
</evidence>
<dbReference type="GO" id="GO:0008273">
    <property type="term" value="F:calcium, potassium:sodium antiporter activity"/>
    <property type="evidence" value="ECO:0007669"/>
    <property type="project" value="TreeGrafter"/>
</dbReference>
<gene>
    <name evidence="7" type="ORF">L1994_09105</name>
</gene>
<dbReference type="GO" id="GO:0006874">
    <property type="term" value="P:intracellular calcium ion homeostasis"/>
    <property type="evidence" value="ECO:0007669"/>
    <property type="project" value="TreeGrafter"/>
</dbReference>
<keyword evidence="2 5" id="KW-0812">Transmembrane</keyword>
<feature type="transmembrane region" description="Helical" evidence="5">
    <location>
        <begin position="42"/>
        <end position="62"/>
    </location>
</feature>
<evidence type="ECO:0000256" key="4">
    <source>
        <dbReference type="ARBA" id="ARBA00023136"/>
    </source>
</evidence>
<dbReference type="InterPro" id="IPR044880">
    <property type="entry name" value="NCX_ion-bd_dom_sf"/>
</dbReference>
<feature type="transmembrane region" description="Helical" evidence="5">
    <location>
        <begin position="266"/>
        <end position="282"/>
    </location>
</feature>
<feature type="domain" description="Sodium/calcium exchanger membrane region" evidence="6">
    <location>
        <begin position="169"/>
        <end position="306"/>
    </location>
</feature>
<dbReference type="InterPro" id="IPR004481">
    <property type="entry name" value="K/Na/Ca-exchanger"/>
</dbReference>
<sequence>MIITFILFIAGLLLLVKGADYFVEGGGGLAARYGVSPTTIGLTVIAFGTSLPEFGVSINALLSGDQGIATGNIIGSNIANIALVLAICAFIKPAIVHSSVERKGRFSLGDEAYLMIAATVIFAAFAVTGTIGFIGGVVFLTAFILILIYLWKNGAVESEDVISHGKKDYIFIIGGLLGVVAGSQLLLMSSISIAQFFGIPSFIIGMSMVAVGTSLPELMTSLVAILKNQGGISVGNLFGSNIFNLFFVLGIGALLTPVTIPSYSDVLIMCGFTAGGLLLFAGNEKFTRFFAVVLLAGYFLYMALLFMS</sequence>
<dbReference type="GO" id="GO:0005262">
    <property type="term" value="F:calcium channel activity"/>
    <property type="evidence" value="ECO:0007669"/>
    <property type="project" value="TreeGrafter"/>
</dbReference>
<evidence type="ECO:0000313" key="7">
    <source>
        <dbReference type="EMBL" id="WFN36294.1"/>
    </source>
</evidence>
<dbReference type="KEGG" id="manq:L1994_09105"/>
<evidence type="ECO:0000259" key="6">
    <source>
        <dbReference type="Pfam" id="PF01699"/>
    </source>
</evidence>
<keyword evidence="3 5" id="KW-1133">Transmembrane helix</keyword>
<keyword evidence="8" id="KW-1185">Reference proteome</keyword>
<feature type="transmembrane region" description="Helical" evidence="5">
    <location>
        <begin position="115"/>
        <end position="148"/>
    </location>
</feature>
<dbReference type="AlphaFoldDB" id="A0AAF0JL60"/>
<dbReference type="PANTHER" id="PTHR10846:SF8">
    <property type="entry name" value="INNER MEMBRANE PROTEIN YRBG"/>
    <property type="match status" value="1"/>
</dbReference>
<reference evidence="7" key="1">
    <citation type="submission" date="2022-01" db="EMBL/GenBank/DDBJ databases">
        <title>Complete genome of Methanomicrobium antiquum DSM 21220.</title>
        <authorList>
            <person name="Chen S.-C."/>
            <person name="You Y.-T."/>
            <person name="Zhou Y.-Z."/>
            <person name="Lai M.-C."/>
        </authorList>
    </citation>
    <scope>NUCLEOTIDE SEQUENCE</scope>
    <source>
        <strain evidence="7">DSM 21220</strain>
    </source>
</reference>
<proteinExistence type="predicted"/>
<evidence type="ECO:0000256" key="2">
    <source>
        <dbReference type="ARBA" id="ARBA00022692"/>
    </source>
</evidence>
<feature type="transmembrane region" description="Helical" evidence="5">
    <location>
        <begin position="289"/>
        <end position="307"/>
    </location>
</feature>
<feature type="transmembrane region" description="Helical" evidence="5">
    <location>
        <begin position="74"/>
        <end position="95"/>
    </location>
</feature>
<feature type="domain" description="Sodium/calcium exchanger membrane region" evidence="6">
    <location>
        <begin position="5"/>
        <end position="151"/>
    </location>
</feature>
<evidence type="ECO:0000313" key="8">
    <source>
        <dbReference type="Proteomes" id="UP001218895"/>
    </source>
</evidence>
<name>A0AAF0JL60_9EURY</name>